<protein>
    <submittedName>
        <fullName evidence="1">Uncharacterized protein</fullName>
    </submittedName>
</protein>
<name>B9TGL1_RICCO</name>
<evidence type="ECO:0000313" key="2">
    <source>
        <dbReference type="Proteomes" id="UP000008311"/>
    </source>
</evidence>
<sequence length="108" mass="10671">MPSTTCSAGSARSLSSACGSSAAMPLACAKLTPICSTAASPGSADLPSPPDSTTAFANRPCACGDVSSAFTDMPPADSPMIVTLDASPPNAATLRLTHCSAAIWSMYA</sequence>
<dbReference type="AlphaFoldDB" id="B9TGL1"/>
<proteinExistence type="predicted"/>
<evidence type="ECO:0000313" key="1">
    <source>
        <dbReference type="EMBL" id="EEF25005.1"/>
    </source>
</evidence>
<gene>
    <name evidence="1" type="ORF">RCOM_1898330</name>
</gene>
<organism evidence="1 2">
    <name type="scientific">Ricinus communis</name>
    <name type="common">Castor bean</name>
    <dbReference type="NCBI Taxonomy" id="3988"/>
    <lineage>
        <taxon>Eukaryota</taxon>
        <taxon>Viridiplantae</taxon>
        <taxon>Streptophyta</taxon>
        <taxon>Embryophyta</taxon>
        <taxon>Tracheophyta</taxon>
        <taxon>Spermatophyta</taxon>
        <taxon>Magnoliopsida</taxon>
        <taxon>eudicotyledons</taxon>
        <taxon>Gunneridae</taxon>
        <taxon>Pentapetalae</taxon>
        <taxon>rosids</taxon>
        <taxon>fabids</taxon>
        <taxon>Malpighiales</taxon>
        <taxon>Euphorbiaceae</taxon>
        <taxon>Acalyphoideae</taxon>
        <taxon>Acalypheae</taxon>
        <taxon>Ricinus</taxon>
    </lineage>
</organism>
<reference evidence="2" key="1">
    <citation type="journal article" date="2010" name="Nat. Biotechnol.">
        <title>Draft genome sequence of the oilseed species Ricinus communis.</title>
        <authorList>
            <person name="Chan A.P."/>
            <person name="Crabtree J."/>
            <person name="Zhao Q."/>
            <person name="Lorenzi H."/>
            <person name="Orvis J."/>
            <person name="Puiu D."/>
            <person name="Melake-Berhan A."/>
            <person name="Jones K.M."/>
            <person name="Redman J."/>
            <person name="Chen G."/>
            <person name="Cahoon E.B."/>
            <person name="Gedil M."/>
            <person name="Stanke M."/>
            <person name="Haas B.J."/>
            <person name="Wortman J.R."/>
            <person name="Fraser-Liggett C.M."/>
            <person name="Ravel J."/>
            <person name="Rabinowicz P.D."/>
        </authorList>
    </citation>
    <scope>NUCLEOTIDE SEQUENCE [LARGE SCALE GENOMIC DNA]</scope>
    <source>
        <strain evidence="2">cv. Hale</strain>
    </source>
</reference>
<dbReference type="EMBL" id="EQ980714">
    <property type="protein sequence ID" value="EEF25005.1"/>
    <property type="molecule type" value="Genomic_DNA"/>
</dbReference>
<accession>B9TGL1</accession>
<keyword evidence="2" id="KW-1185">Reference proteome</keyword>
<dbReference type="InParanoid" id="B9TGL1"/>
<dbReference type="Proteomes" id="UP000008311">
    <property type="component" value="Unassembled WGS sequence"/>
</dbReference>